<dbReference type="Ensembl" id="ENSHCOT00000006787.1">
    <property type="protein sequence ID" value="ENSHCOP00000004594.1"/>
    <property type="gene ID" value="ENSHCOG00000006084.1"/>
</dbReference>
<dbReference type="GO" id="GO:1900449">
    <property type="term" value="P:regulation of glutamate receptor signaling pathway"/>
    <property type="evidence" value="ECO:0007669"/>
    <property type="project" value="InterPro"/>
</dbReference>
<dbReference type="STRING" id="109280.ENSHCOP00000004594"/>
<keyword evidence="1" id="KW-0472">Membrane</keyword>
<accession>A0A3Q3D738</accession>
<dbReference type="AlphaFoldDB" id="A0A3Q3D738"/>
<dbReference type="InterPro" id="IPR005018">
    <property type="entry name" value="DOMON_domain"/>
</dbReference>
<dbReference type="GO" id="GO:0099072">
    <property type="term" value="P:regulation of postsynaptic membrane neurotransmitter receptor levels"/>
    <property type="evidence" value="ECO:0007669"/>
    <property type="project" value="TreeGrafter"/>
</dbReference>
<keyword evidence="4" id="KW-1185">Reference proteome</keyword>
<feature type="transmembrane region" description="Helical" evidence="1">
    <location>
        <begin position="298"/>
        <end position="317"/>
    </location>
</feature>
<dbReference type="InterPro" id="IPR042789">
    <property type="entry name" value="FRRS1L"/>
</dbReference>
<sequence>MSFSFLVQLRATGSKPFVGFLLQARGSGDLSPVGSFTLKTGDAQLLNCSQKTEISSEDCGVTKVCFRHPSNCAPELTTNCYFMSAIMLSASDTVIQYEMTGTSDGYISFGFSDDQTMGNDDIYVCSKTSNDLVQLQHAFSVGRAIPQTLPLVWKISLTSYIQLISCSFTSFNPISTRRSTGVTDPHRSYYLMLESNASHSYLSSFSLWKCAMMLIAWMTTGSIGMMVARYLKGVAKGNHLLGKDVWFLVGTIDTMLKITFKISWCVQGTHPVLGCLVMILLLLHIIMDNTIDQWLMKVMGGLVTWEALFCILLEINFKRKVDASGEYTIQAGVLLVALYITGNVVFLLALLFGVGMS</sequence>
<dbReference type="GeneTree" id="ENSGT00940000164178"/>
<keyword evidence="1" id="KW-0812">Transmembrane</keyword>
<dbReference type="SMART" id="SM00664">
    <property type="entry name" value="DoH"/>
    <property type="match status" value="1"/>
</dbReference>
<evidence type="ECO:0000313" key="4">
    <source>
        <dbReference type="Proteomes" id="UP000264820"/>
    </source>
</evidence>
<protein>
    <recommendedName>
        <fullName evidence="2">DOMON domain-containing protein</fullName>
    </recommendedName>
</protein>
<dbReference type="InterPro" id="IPR002861">
    <property type="entry name" value="Reeler_dom"/>
</dbReference>
<keyword evidence="1" id="KW-1133">Transmembrane helix</keyword>
<dbReference type="PANTHER" id="PTHR46902">
    <property type="entry name" value="DOMON DOMAIN-CONTAINING PROTEIN FRRS1L"/>
    <property type="match status" value="1"/>
</dbReference>
<feature type="domain" description="DOMON" evidence="2">
    <location>
        <begin position="106"/>
        <end position="196"/>
    </location>
</feature>
<feature type="transmembrane region" description="Helical" evidence="1">
    <location>
        <begin position="211"/>
        <end position="231"/>
    </location>
</feature>
<proteinExistence type="predicted"/>
<evidence type="ECO:0000256" key="1">
    <source>
        <dbReference type="SAM" id="Phobius"/>
    </source>
</evidence>
<evidence type="ECO:0000259" key="2">
    <source>
        <dbReference type="SMART" id="SM00664"/>
    </source>
</evidence>
<dbReference type="Proteomes" id="UP000264820">
    <property type="component" value="Unplaced"/>
</dbReference>
<organism evidence="3 4">
    <name type="scientific">Hippocampus comes</name>
    <name type="common">Tiger tail seahorse</name>
    <dbReference type="NCBI Taxonomy" id="109280"/>
    <lineage>
        <taxon>Eukaryota</taxon>
        <taxon>Metazoa</taxon>
        <taxon>Chordata</taxon>
        <taxon>Craniata</taxon>
        <taxon>Vertebrata</taxon>
        <taxon>Euteleostomi</taxon>
        <taxon>Actinopterygii</taxon>
        <taxon>Neopterygii</taxon>
        <taxon>Teleostei</taxon>
        <taxon>Neoteleostei</taxon>
        <taxon>Acanthomorphata</taxon>
        <taxon>Syngnathiaria</taxon>
        <taxon>Syngnathiformes</taxon>
        <taxon>Syngnathoidei</taxon>
        <taxon>Syngnathidae</taxon>
        <taxon>Hippocampus</taxon>
    </lineage>
</organism>
<dbReference type="Pfam" id="PF03351">
    <property type="entry name" value="DOMON"/>
    <property type="match status" value="1"/>
</dbReference>
<dbReference type="PANTHER" id="PTHR46902:SF1">
    <property type="entry name" value="DOMON DOMAIN-CONTAINING PROTEIN FRRS1L"/>
    <property type="match status" value="1"/>
</dbReference>
<reference evidence="3" key="1">
    <citation type="submission" date="2025-08" db="UniProtKB">
        <authorList>
            <consortium name="Ensembl"/>
        </authorList>
    </citation>
    <scope>IDENTIFICATION</scope>
</reference>
<evidence type="ECO:0000313" key="3">
    <source>
        <dbReference type="Ensembl" id="ENSHCOP00000004594.1"/>
    </source>
</evidence>
<dbReference type="Pfam" id="PF02014">
    <property type="entry name" value="Reeler"/>
    <property type="match status" value="1"/>
</dbReference>
<feature type="transmembrane region" description="Helical" evidence="1">
    <location>
        <begin position="264"/>
        <end position="286"/>
    </location>
</feature>
<name>A0A3Q3D738_HIPCM</name>
<dbReference type="OMA" id="PPICADN"/>
<feature type="transmembrane region" description="Helical" evidence="1">
    <location>
        <begin position="329"/>
        <end position="354"/>
    </location>
</feature>
<reference evidence="3" key="2">
    <citation type="submission" date="2025-09" db="UniProtKB">
        <authorList>
            <consortium name="Ensembl"/>
        </authorList>
    </citation>
    <scope>IDENTIFICATION</scope>
</reference>